<organism evidence="2 3">
    <name type="scientific">Amycolatopsis minnesotensis</name>
    <dbReference type="NCBI Taxonomy" id="337894"/>
    <lineage>
        <taxon>Bacteria</taxon>
        <taxon>Bacillati</taxon>
        <taxon>Actinomycetota</taxon>
        <taxon>Actinomycetes</taxon>
        <taxon>Pseudonocardiales</taxon>
        <taxon>Pseudonocardiaceae</taxon>
        <taxon>Amycolatopsis</taxon>
    </lineage>
</organism>
<accession>A0ABP5BN11</accession>
<sequence>MKPDHALLARFDRNLAEHACYLHAALPESRVTRAGDLLIADSGIDDDPFNIIAAAAFAPGAAEGRVAETAAALRATGRRFSWWVGPASEPDDLRDLLAAAGLERTESETAMWTRLGDLPDGGHATDLDIVPVTTPAQVREFAEIQAANWSPPAAGVLEFYTRVTDRVLAAGCPGRLLFGYHERKPVCAAELLLHDGISGLYNVSTLDACRRRGFGGAITLAALHAARDAGYDLAVLQASSDGEPVYRRLGFQAYGTYTEFAVTP</sequence>
<dbReference type="InterPro" id="IPR013653">
    <property type="entry name" value="GCN5-like_dom"/>
</dbReference>
<dbReference type="SUPFAM" id="SSF55729">
    <property type="entry name" value="Acyl-CoA N-acyltransferases (Nat)"/>
    <property type="match status" value="1"/>
</dbReference>
<evidence type="ECO:0000313" key="3">
    <source>
        <dbReference type="Proteomes" id="UP001501116"/>
    </source>
</evidence>
<feature type="domain" description="N-acetyltransferase" evidence="1">
    <location>
        <begin position="127"/>
        <end position="264"/>
    </location>
</feature>
<dbReference type="EMBL" id="BAAANN010000005">
    <property type="protein sequence ID" value="GAA1949114.1"/>
    <property type="molecule type" value="Genomic_DNA"/>
</dbReference>
<reference evidence="3" key="1">
    <citation type="journal article" date="2019" name="Int. J. Syst. Evol. Microbiol.">
        <title>The Global Catalogue of Microorganisms (GCM) 10K type strain sequencing project: providing services to taxonomists for standard genome sequencing and annotation.</title>
        <authorList>
            <consortium name="The Broad Institute Genomics Platform"/>
            <consortium name="The Broad Institute Genome Sequencing Center for Infectious Disease"/>
            <person name="Wu L."/>
            <person name="Ma J."/>
        </authorList>
    </citation>
    <scope>NUCLEOTIDE SEQUENCE [LARGE SCALE GENOMIC DNA]</scope>
    <source>
        <strain evidence="3">JCM 14545</strain>
    </source>
</reference>
<dbReference type="InterPro" id="IPR000182">
    <property type="entry name" value="GNAT_dom"/>
</dbReference>
<evidence type="ECO:0000259" key="1">
    <source>
        <dbReference type="PROSITE" id="PS51186"/>
    </source>
</evidence>
<dbReference type="PROSITE" id="PS51186">
    <property type="entry name" value="GNAT"/>
    <property type="match status" value="1"/>
</dbReference>
<name>A0ABP5BN11_9PSEU</name>
<dbReference type="RefSeq" id="WP_344415352.1">
    <property type="nucleotide sequence ID" value="NZ_BAAANN010000005.1"/>
</dbReference>
<gene>
    <name evidence="2" type="ORF">GCM10009754_17080</name>
</gene>
<evidence type="ECO:0000313" key="2">
    <source>
        <dbReference type="EMBL" id="GAA1949114.1"/>
    </source>
</evidence>
<comment type="caution">
    <text evidence="2">The sequence shown here is derived from an EMBL/GenBank/DDBJ whole genome shotgun (WGS) entry which is preliminary data.</text>
</comment>
<keyword evidence="3" id="KW-1185">Reference proteome</keyword>
<dbReference type="InterPro" id="IPR016181">
    <property type="entry name" value="Acyl_CoA_acyltransferase"/>
</dbReference>
<dbReference type="Pfam" id="PF08445">
    <property type="entry name" value="FR47"/>
    <property type="match status" value="1"/>
</dbReference>
<dbReference type="Proteomes" id="UP001501116">
    <property type="component" value="Unassembled WGS sequence"/>
</dbReference>
<dbReference type="Gene3D" id="3.40.630.30">
    <property type="match status" value="1"/>
</dbReference>
<protein>
    <recommendedName>
        <fullName evidence="1">N-acetyltransferase domain-containing protein</fullName>
    </recommendedName>
</protein>
<proteinExistence type="predicted"/>